<accession>A0A423NMD1</accession>
<gene>
    <name evidence="1" type="ORF">BK674_18515</name>
</gene>
<proteinExistence type="predicted"/>
<evidence type="ECO:0000313" key="1">
    <source>
        <dbReference type="EMBL" id="RON99433.1"/>
    </source>
</evidence>
<dbReference type="EMBL" id="MOCA01000006">
    <property type="protein sequence ID" value="RON99433.1"/>
    <property type="molecule type" value="Genomic_DNA"/>
</dbReference>
<sequence length="144" mass="16863">MNVSFGQIYPEIDTDFNFTNTILIELRNRINSANQSFSDYENIFKTRNFSTNFIISATKKNNKLTIDGPTILKKDMSIEFVFHIPHKNISDFTKEMIYALDFIEEGLRLTFKKNHADADEITTIVNDIKNLIQADPDKYRKWTK</sequence>
<reference evidence="1 2" key="1">
    <citation type="submission" date="2016-10" db="EMBL/GenBank/DDBJ databases">
        <title>Comparative genome analysis of multiple Pseudomonas spp. focuses on biocontrol and plant growth promoting traits.</title>
        <authorList>
            <person name="Tao X.-Y."/>
            <person name="Taylor C.G."/>
        </authorList>
    </citation>
    <scope>NUCLEOTIDE SEQUENCE [LARGE SCALE GENOMIC DNA]</scope>
    <source>
        <strain evidence="1 2">36B3</strain>
    </source>
</reference>
<dbReference type="Proteomes" id="UP000284207">
    <property type="component" value="Unassembled WGS sequence"/>
</dbReference>
<name>A0A423NMD1_9PSED</name>
<evidence type="ECO:0000313" key="2">
    <source>
        <dbReference type="Proteomes" id="UP000284207"/>
    </source>
</evidence>
<protein>
    <submittedName>
        <fullName evidence="1">Uncharacterized protein</fullName>
    </submittedName>
</protein>
<dbReference type="AlphaFoldDB" id="A0A423NMD1"/>
<comment type="caution">
    <text evidence="1">The sequence shown here is derived from an EMBL/GenBank/DDBJ whole genome shotgun (WGS) entry which is preliminary data.</text>
</comment>
<organism evidence="1 2">
    <name type="scientific">Pseudomonas moraviensis</name>
    <dbReference type="NCBI Taxonomy" id="321662"/>
    <lineage>
        <taxon>Bacteria</taxon>
        <taxon>Pseudomonadati</taxon>
        <taxon>Pseudomonadota</taxon>
        <taxon>Gammaproteobacteria</taxon>
        <taxon>Pseudomonadales</taxon>
        <taxon>Pseudomonadaceae</taxon>
        <taxon>Pseudomonas</taxon>
    </lineage>
</organism>
<dbReference type="RefSeq" id="WP_123419435.1">
    <property type="nucleotide sequence ID" value="NZ_MOCA01000006.1"/>
</dbReference>